<dbReference type="SUPFAM" id="SSF48452">
    <property type="entry name" value="TPR-like"/>
    <property type="match status" value="1"/>
</dbReference>
<dbReference type="Gene3D" id="1.25.40.10">
    <property type="entry name" value="Tetratricopeptide repeat domain"/>
    <property type="match status" value="1"/>
</dbReference>
<dbReference type="EMBL" id="JAOYOD010000001">
    <property type="protein sequence ID" value="MCV9388166.1"/>
    <property type="molecule type" value="Genomic_DNA"/>
</dbReference>
<gene>
    <name evidence="3" type="ORF">N7U62_15905</name>
</gene>
<dbReference type="Proteomes" id="UP001300692">
    <property type="component" value="Unassembled WGS sequence"/>
</dbReference>
<keyword evidence="1" id="KW-0802">TPR repeat</keyword>
<feature type="repeat" description="TPR" evidence="1">
    <location>
        <begin position="146"/>
        <end position="179"/>
    </location>
</feature>
<dbReference type="InterPro" id="IPR019734">
    <property type="entry name" value="TPR_rpt"/>
</dbReference>
<keyword evidence="2" id="KW-1133">Transmembrane helix</keyword>
<feature type="transmembrane region" description="Helical" evidence="2">
    <location>
        <begin position="38"/>
        <end position="61"/>
    </location>
</feature>
<accession>A0ABT3CWT4</accession>
<name>A0ABT3CWT4_9BACT</name>
<evidence type="ECO:0000256" key="1">
    <source>
        <dbReference type="PROSITE-ProRule" id="PRU00339"/>
    </source>
</evidence>
<proteinExistence type="predicted"/>
<evidence type="ECO:0000313" key="4">
    <source>
        <dbReference type="Proteomes" id="UP001300692"/>
    </source>
</evidence>
<dbReference type="RefSeq" id="WP_264138997.1">
    <property type="nucleotide sequence ID" value="NZ_JAOYOD010000001.1"/>
</dbReference>
<keyword evidence="2" id="KW-0472">Membrane</keyword>
<organism evidence="3 4">
    <name type="scientific">Reichenbachiella ulvae</name>
    <dbReference type="NCBI Taxonomy" id="2980104"/>
    <lineage>
        <taxon>Bacteria</taxon>
        <taxon>Pseudomonadati</taxon>
        <taxon>Bacteroidota</taxon>
        <taxon>Cytophagia</taxon>
        <taxon>Cytophagales</taxon>
        <taxon>Reichenbachiellaceae</taxon>
        <taxon>Reichenbachiella</taxon>
    </lineage>
</organism>
<evidence type="ECO:0000256" key="2">
    <source>
        <dbReference type="SAM" id="Phobius"/>
    </source>
</evidence>
<reference evidence="3 4" key="1">
    <citation type="submission" date="2022-10" db="EMBL/GenBank/DDBJ databases">
        <title>Comparative genomics and taxonomic characterization of three novel marine species of genus Reichenbachiella exhibiting antioxidant and polysaccharide degradation activities.</title>
        <authorList>
            <person name="Muhammad N."/>
            <person name="Lee Y.-J."/>
            <person name="Ko J."/>
            <person name="Kim S.-G."/>
        </authorList>
    </citation>
    <scope>NUCLEOTIDE SEQUENCE [LARGE SCALE GENOMIC DNA]</scope>
    <source>
        <strain evidence="3 4">ABR2-5</strain>
    </source>
</reference>
<dbReference type="PROSITE" id="PS50005">
    <property type="entry name" value="TPR"/>
    <property type="match status" value="1"/>
</dbReference>
<dbReference type="Pfam" id="PF13181">
    <property type="entry name" value="TPR_8"/>
    <property type="match status" value="2"/>
</dbReference>
<keyword evidence="2" id="KW-0812">Transmembrane</keyword>
<sequence>MTKKRKDAEEHGNDLLESPEALAEQISRTEQFIEKNKTMVSVVGAVLAVIVLGFLFGRYYIESQNKDAQRDLFQAVYYFEADSLGLALNGDGNNYGFLEIINSYGMTDAANMANYYAGATYLKLGDFDNALKYLKAFSASDYLIQGRAYALTGDAYMELGEYGQAASYYEKAAGYNANDQFTPGYLVKAAIANETSGDTAAALANYETIVDDYKESTVYQDALKHVTRLSGEIN</sequence>
<dbReference type="InterPro" id="IPR011990">
    <property type="entry name" value="TPR-like_helical_dom_sf"/>
</dbReference>
<comment type="caution">
    <text evidence="3">The sequence shown here is derived from an EMBL/GenBank/DDBJ whole genome shotgun (WGS) entry which is preliminary data.</text>
</comment>
<protein>
    <submittedName>
        <fullName evidence="3">Cytochrome C biosynthesis protein</fullName>
    </submittedName>
</protein>
<evidence type="ECO:0000313" key="3">
    <source>
        <dbReference type="EMBL" id="MCV9388166.1"/>
    </source>
</evidence>
<keyword evidence="4" id="KW-1185">Reference proteome</keyword>